<gene>
    <name evidence="1" type="ORF">ALO91_102697</name>
</gene>
<sequence>MTKFSVQVYLDFTCAVTFITTQQSMSRLPDRVLAKLSRQDWRSGQWRHNLPHKIIEELA</sequence>
<reference evidence="1 2" key="1">
    <citation type="submission" date="2015-09" db="EMBL/GenBank/DDBJ databases">
        <title>Genome announcement of multiple Pseudomonas syringae strains.</title>
        <authorList>
            <person name="Thakur S."/>
            <person name="Wang P.W."/>
            <person name="Gong Y."/>
            <person name="Weir B.S."/>
            <person name="Guttman D.S."/>
        </authorList>
    </citation>
    <scope>NUCLEOTIDE SEQUENCE [LARGE SCALE GENOMIC DNA]</scope>
    <source>
        <strain evidence="1 2">ICMP2802</strain>
    </source>
</reference>
<evidence type="ECO:0000313" key="2">
    <source>
        <dbReference type="Proteomes" id="UP000050297"/>
    </source>
</evidence>
<evidence type="ECO:0000313" key="1">
    <source>
        <dbReference type="EMBL" id="KPW13645.1"/>
    </source>
</evidence>
<proteinExistence type="predicted"/>
<protein>
    <submittedName>
        <fullName evidence="1">Uncharacterized protein</fullName>
    </submittedName>
</protein>
<accession>A0A0P9JD45</accession>
<comment type="caution">
    <text evidence="1">The sequence shown here is derived from an EMBL/GenBank/DDBJ whole genome shotgun (WGS) entry which is preliminary data.</text>
</comment>
<organism evidence="1 2">
    <name type="scientific">Pseudomonas syringae pv. aceris</name>
    <dbReference type="NCBI Taxonomy" id="199198"/>
    <lineage>
        <taxon>Bacteria</taxon>
        <taxon>Pseudomonadati</taxon>
        <taxon>Pseudomonadota</taxon>
        <taxon>Gammaproteobacteria</taxon>
        <taxon>Pseudomonadales</taxon>
        <taxon>Pseudomonadaceae</taxon>
        <taxon>Pseudomonas</taxon>
        <taxon>Pseudomonas syringae</taxon>
    </lineage>
</organism>
<dbReference type="Proteomes" id="UP000050297">
    <property type="component" value="Unassembled WGS sequence"/>
</dbReference>
<dbReference type="EMBL" id="LJPM01000472">
    <property type="protein sequence ID" value="KPW13645.1"/>
    <property type="molecule type" value="Genomic_DNA"/>
</dbReference>
<dbReference type="PATRIC" id="fig|199198.5.peg.3495"/>
<dbReference type="AlphaFoldDB" id="A0A0P9JD45"/>
<name>A0A0P9JD45_PSESX</name>